<proteinExistence type="predicted"/>
<name>A0A165ENM9_9APHY</name>
<dbReference type="GeneID" id="63821327"/>
<accession>A0A165ENM9</accession>
<dbReference type="InParanoid" id="A0A165ENM9"/>
<evidence type="ECO:0000256" key="2">
    <source>
        <dbReference type="ARBA" id="ARBA00022679"/>
    </source>
</evidence>
<keyword evidence="1" id="KW-0963">Cytoplasm</keyword>
<dbReference type="GO" id="GO:0005524">
    <property type="term" value="F:ATP binding"/>
    <property type="evidence" value="ECO:0007669"/>
    <property type="project" value="InterPro"/>
</dbReference>
<gene>
    <name evidence="5" type="ORF">LAESUDRAFT_651286</name>
</gene>
<dbReference type="GO" id="GO:0019287">
    <property type="term" value="P:isopentenyl diphosphate biosynthetic process, mevalonate pathway"/>
    <property type="evidence" value="ECO:0007669"/>
    <property type="project" value="TreeGrafter"/>
</dbReference>
<organism evidence="5 6">
    <name type="scientific">Laetiporus sulphureus 93-53</name>
    <dbReference type="NCBI Taxonomy" id="1314785"/>
    <lineage>
        <taxon>Eukaryota</taxon>
        <taxon>Fungi</taxon>
        <taxon>Dikarya</taxon>
        <taxon>Basidiomycota</taxon>
        <taxon>Agaricomycotina</taxon>
        <taxon>Agaricomycetes</taxon>
        <taxon>Polyporales</taxon>
        <taxon>Laetiporus</taxon>
    </lineage>
</organism>
<keyword evidence="6" id="KW-1185">Reference proteome</keyword>
<dbReference type="OrthoDB" id="1652964at2759"/>
<sequence>MIQTLINENHGHLVLLDVSHPSLETIHSTTASEQFRLNTRLTGAGRGHYTMTLVPDGATCTSSMKV</sequence>
<dbReference type="Proteomes" id="UP000076871">
    <property type="component" value="Unassembled WGS sequence"/>
</dbReference>
<dbReference type="Gene3D" id="3.30.70.890">
    <property type="entry name" value="GHMP kinase, C-terminal domain"/>
    <property type="match status" value="1"/>
</dbReference>
<evidence type="ECO:0000313" key="6">
    <source>
        <dbReference type="Proteomes" id="UP000076871"/>
    </source>
</evidence>
<dbReference type="GO" id="GO:0005829">
    <property type="term" value="C:cytosol"/>
    <property type="evidence" value="ECO:0007669"/>
    <property type="project" value="TreeGrafter"/>
</dbReference>
<evidence type="ECO:0000256" key="1">
    <source>
        <dbReference type="ARBA" id="ARBA00022490"/>
    </source>
</evidence>
<keyword evidence="3" id="KW-0418">Kinase</keyword>
<evidence type="ECO:0000256" key="3">
    <source>
        <dbReference type="ARBA" id="ARBA00022777"/>
    </source>
</evidence>
<dbReference type="EMBL" id="KV427619">
    <property type="protein sequence ID" value="KZT07439.1"/>
    <property type="molecule type" value="Genomic_DNA"/>
</dbReference>
<dbReference type="SUPFAM" id="SSF55060">
    <property type="entry name" value="GHMP Kinase, C-terminal domain"/>
    <property type="match status" value="1"/>
</dbReference>
<dbReference type="PANTHER" id="PTHR43290:SF2">
    <property type="entry name" value="MEVALONATE KINASE"/>
    <property type="match status" value="1"/>
</dbReference>
<dbReference type="STRING" id="1314785.A0A165ENM9"/>
<dbReference type="PANTHER" id="PTHR43290">
    <property type="entry name" value="MEVALONATE KINASE"/>
    <property type="match status" value="1"/>
</dbReference>
<dbReference type="GO" id="GO:0004496">
    <property type="term" value="F:mevalonate kinase activity"/>
    <property type="evidence" value="ECO:0007669"/>
    <property type="project" value="InterPro"/>
</dbReference>
<dbReference type="AlphaFoldDB" id="A0A165ENM9"/>
<reference evidence="5 6" key="1">
    <citation type="journal article" date="2016" name="Mol. Biol. Evol.">
        <title>Comparative Genomics of Early-Diverging Mushroom-Forming Fungi Provides Insights into the Origins of Lignocellulose Decay Capabilities.</title>
        <authorList>
            <person name="Nagy L.G."/>
            <person name="Riley R."/>
            <person name="Tritt A."/>
            <person name="Adam C."/>
            <person name="Daum C."/>
            <person name="Floudas D."/>
            <person name="Sun H."/>
            <person name="Yadav J.S."/>
            <person name="Pangilinan J."/>
            <person name="Larsson K.H."/>
            <person name="Matsuura K."/>
            <person name="Barry K."/>
            <person name="Labutti K."/>
            <person name="Kuo R."/>
            <person name="Ohm R.A."/>
            <person name="Bhattacharya S.S."/>
            <person name="Shirouzu T."/>
            <person name="Yoshinaga Y."/>
            <person name="Martin F.M."/>
            <person name="Grigoriev I.V."/>
            <person name="Hibbett D.S."/>
        </authorList>
    </citation>
    <scope>NUCLEOTIDE SEQUENCE [LARGE SCALE GENOMIC DNA]</scope>
    <source>
        <strain evidence="5 6">93-53</strain>
    </source>
</reference>
<evidence type="ECO:0000256" key="4">
    <source>
        <dbReference type="ARBA" id="ARBA00022842"/>
    </source>
</evidence>
<dbReference type="InterPro" id="IPR006205">
    <property type="entry name" value="Mev_gal_kin"/>
</dbReference>
<keyword evidence="2" id="KW-0808">Transferase</keyword>
<dbReference type="InterPro" id="IPR036554">
    <property type="entry name" value="GHMP_kinase_C_sf"/>
</dbReference>
<keyword evidence="4" id="KW-0460">Magnesium</keyword>
<dbReference type="RefSeq" id="XP_040765179.1">
    <property type="nucleotide sequence ID" value="XM_040904297.1"/>
</dbReference>
<evidence type="ECO:0000313" key="5">
    <source>
        <dbReference type="EMBL" id="KZT07439.1"/>
    </source>
</evidence>
<protein>
    <submittedName>
        <fullName evidence="5">Uncharacterized protein</fullName>
    </submittedName>
</protein>